<dbReference type="Gramene" id="KMS97042">
    <property type="protein sequence ID" value="KMS97042"/>
    <property type="gene ID" value="BVRB_7g179030"/>
</dbReference>
<name>A0A0J8BAS4_BETVV</name>
<accession>A0A0J8BAS4</accession>
<dbReference type="AlphaFoldDB" id="A0A0J8BAS4"/>
<proteinExistence type="predicted"/>
<keyword evidence="2" id="KW-1185">Reference proteome</keyword>
<sequence>MVICYRLLVDAHWPAWRHSAKAKLLLTTQPQSFFPGLNMDVPLGRQ</sequence>
<evidence type="ECO:0000313" key="2">
    <source>
        <dbReference type="Proteomes" id="UP000035740"/>
    </source>
</evidence>
<dbReference type="EMBL" id="KQ090342">
    <property type="protein sequence ID" value="KMS97042.1"/>
    <property type="molecule type" value="Genomic_DNA"/>
</dbReference>
<organism evidence="1 2">
    <name type="scientific">Beta vulgaris subsp. vulgaris</name>
    <name type="common">Beet</name>
    <dbReference type="NCBI Taxonomy" id="3555"/>
    <lineage>
        <taxon>Eukaryota</taxon>
        <taxon>Viridiplantae</taxon>
        <taxon>Streptophyta</taxon>
        <taxon>Embryophyta</taxon>
        <taxon>Tracheophyta</taxon>
        <taxon>Spermatophyta</taxon>
        <taxon>Magnoliopsida</taxon>
        <taxon>eudicotyledons</taxon>
        <taxon>Gunneridae</taxon>
        <taxon>Pentapetalae</taxon>
        <taxon>Caryophyllales</taxon>
        <taxon>Chenopodiaceae</taxon>
        <taxon>Betoideae</taxon>
        <taxon>Beta</taxon>
    </lineage>
</organism>
<protein>
    <submittedName>
        <fullName evidence="1">Uncharacterized protein</fullName>
    </submittedName>
</protein>
<gene>
    <name evidence="1" type="ORF">BVRB_7g179030</name>
</gene>
<evidence type="ECO:0000313" key="1">
    <source>
        <dbReference type="EMBL" id="KMS97042.1"/>
    </source>
</evidence>
<dbReference type="Proteomes" id="UP000035740">
    <property type="component" value="Unassembled WGS sequence"/>
</dbReference>
<reference evidence="1 2" key="1">
    <citation type="journal article" date="2014" name="Nature">
        <title>The genome of the recently domesticated crop plant sugar beet (Beta vulgaris).</title>
        <authorList>
            <person name="Dohm J.C."/>
            <person name="Minoche A.E."/>
            <person name="Holtgrawe D."/>
            <person name="Capella-Gutierrez S."/>
            <person name="Zakrzewski F."/>
            <person name="Tafer H."/>
            <person name="Rupp O."/>
            <person name="Sorensen T.R."/>
            <person name="Stracke R."/>
            <person name="Reinhardt R."/>
            <person name="Goesmann A."/>
            <person name="Kraft T."/>
            <person name="Schulz B."/>
            <person name="Stadler P.F."/>
            <person name="Schmidt T."/>
            <person name="Gabaldon T."/>
            <person name="Lehrach H."/>
            <person name="Weisshaar B."/>
            <person name="Himmelbauer H."/>
        </authorList>
    </citation>
    <scope>NUCLEOTIDE SEQUENCE [LARGE SCALE GENOMIC DNA]</scope>
    <source>
        <tissue evidence="1">Taproot</tissue>
    </source>
</reference>